<feature type="region of interest" description="Disordered" evidence="2">
    <location>
        <begin position="492"/>
        <end position="519"/>
    </location>
</feature>
<dbReference type="SMART" id="SM00233">
    <property type="entry name" value="PH"/>
    <property type="match status" value="1"/>
</dbReference>
<dbReference type="Proteomes" id="UP000663131">
    <property type="component" value="Chromosome 8"/>
</dbReference>
<feature type="compositionally biased region" description="Low complexity" evidence="2">
    <location>
        <begin position="493"/>
        <end position="506"/>
    </location>
</feature>
<evidence type="ECO:0000313" key="5">
    <source>
        <dbReference type="Proteomes" id="UP000663131"/>
    </source>
</evidence>
<dbReference type="Pfam" id="PF20400">
    <property type="entry name" value="BAR_4"/>
    <property type="match status" value="1"/>
</dbReference>
<feature type="domain" description="PH" evidence="3">
    <location>
        <begin position="373"/>
        <end position="479"/>
    </location>
</feature>
<dbReference type="GeneID" id="64572539"/>
<evidence type="ECO:0000259" key="3">
    <source>
        <dbReference type="PROSITE" id="PS50003"/>
    </source>
</evidence>
<dbReference type="InterPro" id="IPR046868">
    <property type="entry name" value="BAR_4"/>
</dbReference>
<evidence type="ECO:0000256" key="2">
    <source>
        <dbReference type="SAM" id="MobiDB-lite"/>
    </source>
</evidence>
<dbReference type="SUPFAM" id="SSF50729">
    <property type="entry name" value="PH domain-like"/>
    <property type="match status" value="1"/>
</dbReference>
<feature type="compositionally biased region" description="Polar residues" evidence="2">
    <location>
        <begin position="1"/>
        <end position="16"/>
    </location>
</feature>
<dbReference type="Gene3D" id="2.30.29.30">
    <property type="entry name" value="Pleckstrin-homology domain (PH domain)/Phosphotyrosine-binding domain (PTB)"/>
    <property type="match status" value="1"/>
</dbReference>
<dbReference type="AlphaFoldDB" id="A0A871RFP6"/>
<protein>
    <recommendedName>
        <fullName evidence="3">PH domain-containing protein</fullName>
    </recommendedName>
</protein>
<sequence length="519" mass="57080">MASSSTSSPGTRNATPLSKKLEGASDDLLKPNIPDSTSIVTARYDKYLKLITAVQRFAESYLKIASSNVKLTDELTKNTLSKELPNFEASSDSAVSGSAQANSTAGAAESRAVSPSPENEDEALSVSEAGEVDLNVFVYSLRRNVTSLYNTTLKLQTQIKDDILPRLKTLYAEVEARKKDFASVSSKHSKGVAKCRESSTKDVTRLHGAIGLFNANDSRTDYRRDPYLLKRALMKDAVAQVQRENDYVDFLENNERALKTLEAQILSVLKQTFSTLTSMVCGYYASKSEAFQKADSVFKAVSSENEWHNFISKNSDFLVVSRSTDDPEVSDVVSAAPSSLSALAKPSSGHHGNLLKRNYEKVQFAGRDDSSTVPILEGNLLRKEGQLKKKYSSYYYVITQSKYLLEFSTGSLDTSSPSVVLYLPDCLLSKSKHEHKFKFNIRGKDQTNLLAVRKRTYSFRASSSEEFLTWYNVVSEVTGLMVSKAEQDQELQEVASVSSTESAESADAGVGGEVPQSPK</sequence>
<dbReference type="EMBL" id="CP063136">
    <property type="protein sequence ID" value="QOU20900.1"/>
    <property type="molecule type" value="Genomic_DNA"/>
</dbReference>
<evidence type="ECO:0000313" key="4">
    <source>
        <dbReference type="EMBL" id="QOU20900.1"/>
    </source>
</evidence>
<dbReference type="PROSITE" id="PS50003">
    <property type="entry name" value="PH_DOMAIN"/>
    <property type="match status" value="1"/>
</dbReference>
<reference evidence="4" key="1">
    <citation type="submission" date="2020-10" db="EMBL/GenBank/DDBJ databases">
        <authorList>
            <person name="Palmer J.M."/>
        </authorList>
    </citation>
    <scope>NUCLEOTIDE SEQUENCE</scope>
    <source>
        <strain evidence="4">UCD 2041</strain>
    </source>
</reference>
<feature type="compositionally biased region" description="Polar residues" evidence="2">
    <location>
        <begin position="88"/>
        <end position="105"/>
    </location>
</feature>
<dbReference type="InterPro" id="IPR011993">
    <property type="entry name" value="PH-like_dom_sf"/>
</dbReference>
<dbReference type="OrthoDB" id="5598057at2759"/>
<reference evidence="4" key="2">
    <citation type="journal article" name="BMC Genomics">
        <title>New genome assemblies reveal patterns of domestication and adaptation across Brettanomyces (Dekkera) species.</title>
        <authorList>
            <person name="Roach M.J."/>
            <person name="Borneman A.R."/>
        </authorList>
    </citation>
    <scope>NUCLEOTIDE SEQUENCE</scope>
    <source>
        <strain evidence="4">UCD 2041</strain>
    </source>
</reference>
<name>A0A871RFP6_DEKBR</name>
<evidence type="ECO:0000256" key="1">
    <source>
        <dbReference type="ARBA" id="ARBA00022553"/>
    </source>
</evidence>
<feature type="region of interest" description="Disordered" evidence="2">
    <location>
        <begin position="1"/>
        <end position="32"/>
    </location>
</feature>
<gene>
    <name evidence="4" type="ORF">BRETT_000614</name>
</gene>
<dbReference type="PANTHER" id="PTHR31941:SF1">
    <property type="entry name" value="CYTOSKELETAL SIGNALING PROTEIN SLM1"/>
    <property type="match status" value="1"/>
</dbReference>
<organism evidence="4 5">
    <name type="scientific">Dekkera bruxellensis</name>
    <name type="common">Brettanomyces custersii</name>
    <dbReference type="NCBI Taxonomy" id="5007"/>
    <lineage>
        <taxon>Eukaryota</taxon>
        <taxon>Fungi</taxon>
        <taxon>Dikarya</taxon>
        <taxon>Ascomycota</taxon>
        <taxon>Saccharomycotina</taxon>
        <taxon>Pichiomycetes</taxon>
        <taxon>Pichiales</taxon>
        <taxon>Pichiaceae</taxon>
        <taxon>Brettanomyces</taxon>
    </lineage>
</organism>
<dbReference type="InterPro" id="IPR046869">
    <property type="entry name" value="SLM1/RGC1-like_PH"/>
</dbReference>
<keyword evidence="1" id="KW-0597">Phosphoprotein</keyword>
<proteinExistence type="predicted"/>
<dbReference type="KEGG" id="bbrx:BRETT_000614"/>
<dbReference type="Pfam" id="PF20399">
    <property type="entry name" value="PH_20"/>
    <property type="match status" value="1"/>
</dbReference>
<feature type="region of interest" description="Disordered" evidence="2">
    <location>
        <begin position="88"/>
        <end position="125"/>
    </location>
</feature>
<dbReference type="RefSeq" id="XP_041137393.1">
    <property type="nucleotide sequence ID" value="XM_041279179.1"/>
</dbReference>
<dbReference type="PANTHER" id="PTHR31941">
    <property type="entry name" value="CYTOSKELETAL SIGNALING PROTEIN SLM1"/>
    <property type="match status" value="1"/>
</dbReference>
<dbReference type="InterPro" id="IPR001849">
    <property type="entry name" value="PH_domain"/>
</dbReference>
<accession>A0A871RFP6</accession>
<feature type="compositionally biased region" description="Basic and acidic residues" evidence="2">
    <location>
        <begin position="19"/>
        <end position="29"/>
    </location>
</feature>